<name>A0A1S3JYA8_LINAN</name>
<dbReference type="OrthoDB" id="10256233at2759"/>
<dbReference type="PANTHER" id="PTHR47960">
    <property type="entry name" value="DEAD-BOX ATP-DEPENDENT RNA HELICASE 50"/>
    <property type="match status" value="1"/>
</dbReference>
<dbReference type="InterPro" id="IPR014001">
    <property type="entry name" value="Helicase_ATP-bd"/>
</dbReference>
<keyword evidence="4 11" id="KW-0347">Helicase</keyword>
<keyword evidence="5" id="KW-0067">ATP-binding</keyword>
<dbReference type="SMART" id="SM00490">
    <property type="entry name" value="HELICc"/>
    <property type="match status" value="1"/>
</dbReference>
<dbReference type="GeneID" id="106177227"/>
<dbReference type="GO" id="GO:0016787">
    <property type="term" value="F:hydrolase activity"/>
    <property type="evidence" value="ECO:0007669"/>
    <property type="project" value="UniProtKB-KW"/>
</dbReference>
<dbReference type="GO" id="GO:0003724">
    <property type="term" value="F:RNA helicase activity"/>
    <property type="evidence" value="ECO:0007669"/>
    <property type="project" value="UniProtKB-EC"/>
</dbReference>
<dbReference type="GO" id="GO:0005524">
    <property type="term" value="F:ATP binding"/>
    <property type="evidence" value="ECO:0007669"/>
    <property type="project" value="UniProtKB-KW"/>
</dbReference>
<dbReference type="AlphaFoldDB" id="A0A1S3JYA8"/>
<protein>
    <recommendedName>
        <fullName evidence="1">RNA helicase</fullName>
        <ecNumber evidence="1">3.6.4.13</ecNumber>
    </recommendedName>
</protein>
<dbReference type="CDD" id="cd18787">
    <property type="entry name" value="SF2_C_DEAD"/>
    <property type="match status" value="1"/>
</dbReference>
<evidence type="ECO:0000256" key="4">
    <source>
        <dbReference type="ARBA" id="ARBA00022806"/>
    </source>
</evidence>
<feature type="domain" description="Helicase ATP-binding" evidence="7">
    <location>
        <begin position="168"/>
        <end position="353"/>
    </location>
</feature>
<evidence type="ECO:0000259" key="9">
    <source>
        <dbReference type="PROSITE" id="PS51195"/>
    </source>
</evidence>
<keyword evidence="2" id="KW-0547">Nucleotide-binding</keyword>
<dbReference type="PROSITE" id="PS51192">
    <property type="entry name" value="HELICASE_ATP_BIND_1"/>
    <property type="match status" value="1"/>
</dbReference>
<evidence type="ECO:0000256" key="5">
    <source>
        <dbReference type="ARBA" id="ARBA00022840"/>
    </source>
</evidence>
<evidence type="ECO:0000256" key="1">
    <source>
        <dbReference type="ARBA" id="ARBA00012552"/>
    </source>
</evidence>
<dbReference type="Pfam" id="PF00271">
    <property type="entry name" value="Helicase_C"/>
    <property type="match status" value="1"/>
</dbReference>
<feature type="domain" description="Helicase C-terminal" evidence="8">
    <location>
        <begin position="378"/>
        <end position="533"/>
    </location>
</feature>
<dbReference type="InParanoid" id="A0A1S3JYA8"/>
<evidence type="ECO:0000256" key="6">
    <source>
        <dbReference type="PROSITE-ProRule" id="PRU00552"/>
    </source>
</evidence>
<dbReference type="GO" id="GO:0003676">
    <property type="term" value="F:nucleic acid binding"/>
    <property type="evidence" value="ECO:0007669"/>
    <property type="project" value="InterPro"/>
</dbReference>
<dbReference type="InterPro" id="IPR001650">
    <property type="entry name" value="Helicase_C-like"/>
</dbReference>
<dbReference type="Pfam" id="PF00270">
    <property type="entry name" value="DEAD"/>
    <property type="match status" value="1"/>
</dbReference>
<dbReference type="STRING" id="7574.A0A1S3JYA8"/>
<evidence type="ECO:0000256" key="3">
    <source>
        <dbReference type="ARBA" id="ARBA00022801"/>
    </source>
</evidence>
<dbReference type="InterPro" id="IPR027417">
    <property type="entry name" value="P-loop_NTPase"/>
</dbReference>
<evidence type="ECO:0000259" key="7">
    <source>
        <dbReference type="PROSITE" id="PS51192"/>
    </source>
</evidence>
<sequence>MSILQPNTMFATNMGREAVLRLHSPIHFSLCRRCMAYFSNEEPSPTITVPQPLVKKIQKALIRKEVERIEKMNEKLRPKGPLIIKCKRKAYNHYTGEAFSKFKPELLASHGWKHHKSVGDYFVINGKRPNPALQSGLKFEDFGLHEAITKSLHSMNIKEPTHIQALTIPEMLNNNNVICAAETGSGKTLAYLLPILHMLKINPFDGLDQRPNCPRSVIVVPARELVDQVYYVARRIMDNLHLSVLALSGGHKAKFFEKKEKVDMVVGTPGTLISAMKEGHFDLSAAEHLVLDEGDTLLDDSFATFVSRLFKNIQVGQSASGMLGAAQLAIVGATLPRGLDTVLEDIAPIESFTKVTTKHLHKLMPHVPQKFVRLTPKKQGEYMLKLARELQRKEVPVMVFCNSVKTCYWLSRFLKENGVECMELHKQLDRKERAGRFQRFRRREFNILICSDIASRGLDTTWVQHIVNFDFPRFMSDYIHRVGRVGRVGSEQPGFVTSLVIHNWDVELLWQIETAVRQMEQFHNVNANIKRKLQGRHARKKEIEEAMAGR</sequence>
<evidence type="ECO:0000313" key="10">
    <source>
        <dbReference type="Proteomes" id="UP000085678"/>
    </source>
</evidence>
<evidence type="ECO:0000256" key="2">
    <source>
        <dbReference type="ARBA" id="ARBA00022741"/>
    </source>
</evidence>
<dbReference type="Proteomes" id="UP000085678">
    <property type="component" value="Unplaced"/>
</dbReference>
<dbReference type="InterPro" id="IPR011545">
    <property type="entry name" value="DEAD/DEAH_box_helicase_dom"/>
</dbReference>
<dbReference type="SMART" id="SM00487">
    <property type="entry name" value="DEXDc"/>
    <property type="match status" value="1"/>
</dbReference>
<keyword evidence="3" id="KW-0378">Hydrolase</keyword>
<gene>
    <name evidence="11" type="primary">LOC106177227</name>
</gene>
<feature type="domain" description="DEAD-box RNA helicase Q" evidence="9">
    <location>
        <begin position="137"/>
        <end position="165"/>
    </location>
</feature>
<dbReference type="RefSeq" id="XP_013415400.1">
    <property type="nucleotide sequence ID" value="XM_013559946.1"/>
</dbReference>
<dbReference type="KEGG" id="lak:106177227"/>
<dbReference type="SUPFAM" id="SSF52540">
    <property type="entry name" value="P-loop containing nucleoside triphosphate hydrolases"/>
    <property type="match status" value="1"/>
</dbReference>
<accession>A0A1S3JYA8</accession>
<keyword evidence="10" id="KW-1185">Reference proteome</keyword>
<organism evidence="10 11">
    <name type="scientific">Lingula anatina</name>
    <name type="common">Brachiopod</name>
    <name type="synonym">Lingula unguis</name>
    <dbReference type="NCBI Taxonomy" id="7574"/>
    <lineage>
        <taxon>Eukaryota</taxon>
        <taxon>Metazoa</taxon>
        <taxon>Spiralia</taxon>
        <taxon>Lophotrochozoa</taxon>
        <taxon>Brachiopoda</taxon>
        <taxon>Linguliformea</taxon>
        <taxon>Lingulata</taxon>
        <taxon>Lingulida</taxon>
        <taxon>Linguloidea</taxon>
        <taxon>Lingulidae</taxon>
        <taxon>Lingula</taxon>
    </lineage>
</organism>
<evidence type="ECO:0000259" key="8">
    <source>
        <dbReference type="PROSITE" id="PS51194"/>
    </source>
</evidence>
<proteinExistence type="predicted"/>
<dbReference type="Gene3D" id="3.40.50.300">
    <property type="entry name" value="P-loop containing nucleotide triphosphate hydrolases"/>
    <property type="match status" value="2"/>
</dbReference>
<dbReference type="PROSITE" id="PS51194">
    <property type="entry name" value="HELICASE_CTER"/>
    <property type="match status" value="1"/>
</dbReference>
<reference evidence="11" key="1">
    <citation type="submission" date="2025-08" db="UniProtKB">
        <authorList>
            <consortium name="RefSeq"/>
        </authorList>
    </citation>
    <scope>IDENTIFICATION</scope>
    <source>
        <tissue evidence="11">Gonads</tissue>
    </source>
</reference>
<evidence type="ECO:0000313" key="11">
    <source>
        <dbReference type="RefSeq" id="XP_013415400.1"/>
    </source>
</evidence>
<dbReference type="PROSITE" id="PS51195">
    <property type="entry name" value="Q_MOTIF"/>
    <property type="match status" value="1"/>
</dbReference>
<dbReference type="EC" id="3.6.4.13" evidence="1"/>
<feature type="short sequence motif" description="Q motif" evidence="6">
    <location>
        <begin position="137"/>
        <end position="165"/>
    </location>
</feature>
<dbReference type="FunCoup" id="A0A1S3JYA8">
    <property type="interactions" value="1716"/>
</dbReference>
<dbReference type="InterPro" id="IPR014014">
    <property type="entry name" value="RNA_helicase_DEAD_Q_motif"/>
</dbReference>